<organism evidence="4 5">
    <name type="scientific">Citrus x changshan-huyou</name>
    <dbReference type="NCBI Taxonomy" id="2935761"/>
    <lineage>
        <taxon>Eukaryota</taxon>
        <taxon>Viridiplantae</taxon>
        <taxon>Streptophyta</taxon>
        <taxon>Embryophyta</taxon>
        <taxon>Tracheophyta</taxon>
        <taxon>Spermatophyta</taxon>
        <taxon>Magnoliopsida</taxon>
        <taxon>eudicotyledons</taxon>
        <taxon>Gunneridae</taxon>
        <taxon>Pentapetalae</taxon>
        <taxon>rosids</taxon>
        <taxon>malvids</taxon>
        <taxon>Sapindales</taxon>
        <taxon>Rutaceae</taxon>
        <taxon>Aurantioideae</taxon>
        <taxon>Citrus</taxon>
    </lineage>
</organism>
<dbReference type="EMBL" id="JBCGBO010000003">
    <property type="protein sequence ID" value="KAK9214550.1"/>
    <property type="molecule type" value="Genomic_DNA"/>
</dbReference>
<reference evidence="4 5" key="1">
    <citation type="submission" date="2024-05" db="EMBL/GenBank/DDBJ databases">
        <title>Haplotype-resolved chromosome-level genome assembly of Huyou (Citrus changshanensis).</title>
        <authorList>
            <person name="Miao C."/>
            <person name="Chen W."/>
            <person name="Wu Y."/>
            <person name="Wang L."/>
            <person name="Zhao S."/>
            <person name="Grierson D."/>
            <person name="Xu C."/>
            <person name="Chen K."/>
        </authorList>
    </citation>
    <scope>NUCLEOTIDE SEQUENCE [LARGE SCALE GENOMIC DNA]</scope>
    <source>
        <strain evidence="4">01-14</strain>
        <tissue evidence="4">Leaf</tissue>
    </source>
</reference>
<evidence type="ECO:0000313" key="4">
    <source>
        <dbReference type="EMBL" id="KAK9214552.1"/>
    </source>
</evidence>
<evidence type="ECO:0000313" key="5">
    <source>
        <dbReference type="Proteomes" id="UP001428341"/>
    </source>
</evidence>
<evidence type="ECO:0000256" key="2">
    <source>
        <dbReference type="SAM" id="MobiDB-lite"/>
    </source>
</evidence>
<comment type="caution">
    <text evidence="4">The sequence shown here is derived from an EMBL/GenBank/DDBJ whole genome shotgun (WGS) entry which is preliminary data.</text>
</comment>
<dbReference type="AlphaFoldDB" id="A0AAP0MM13"/>
<protein>
    <submittedName>
        <fullName evidence="4">Uncharacterized protein</fullName>
    </submittedName>
</protein>
<keyword evidence="1" id="KW-0175">Coiled coil</keyword>
<sequence>MVISQEDGVSKKQLMLNAAELENMLKEKERIGREINIEQSRVVGNDNYSRDMSSQAGNENWREKHIWKAMEGFKVTEESRNTDDGRNRSDEEELRLRACSGNFNNGDKDMGPASLVIEADKEVGHAYMT</sequence>
<keyword evidence="5" id="KW-1185">Reference proteome</keyword>
<accession>A0AAP0MM13</accession>
<evidence type="ECO:0000256" key="1">
    <source>
        <dbReference type="SAM" id="Coils"/>
    </source>
</evidence>
<proteinExistence type="predicted"/>
<feature type="coiled-coil region" evidence="1">
    <location>
        <begin position="11"/>
        <end position="41"/>
    </location>
</feature>
<name>A0AAP0MM13_9ROSI</name>
<evidence type="ECO:0000313" key="3">
    <source>
        <dbReference type="EMBL" id="KAK9214550.1"/>
    </source>
</evidence>
<feature type="region of interest" description="Disordered" evidence="2">
    <location>
        <begin position="75"/>
        <end position="109"/>
    </location>
</feature>
<feature type="compositionally biased region" description="Basic and acidic residues" evidence="2">
    <location>
        <begin position="75"/>
        <end position="89"/>
    </location>
</feature>
<gene>
    <name evidence="3" type="ORF">WN944_006543</name>
    <name evidence="4" type="ORF">WN944_006545</name>
</gene>
<dbReference type="EMBL" id="JBCGBO010000003">
    <property type="protein sequence ID" value="KAK9214552.1"/>
    <property type="molecule type" value="Genomic_DNA"/>
</dbReference>
<dbReference type="Proteomes" id="UP001428341">
    <property type="component" value="Unassembled WGS sequence"/>
</dbReference>